<reference evidence="2 3" key="1">
    <citation type="submission" date="2024-04" db="EMBL/GenBank/DDBJ databases">
        <title>Albibacterium profundi sp. nov., isolated from sediment of the Challenger Deep of Mariana Trench.</title>
        <authorList>
            <person name="Wang Y."/>
        </authorList>
    </citation>
    <scope>NUCLEOTIDE SEQUENCE [LARGE SCALE GENOMIC DNA]</scope>
    <source>
        <strain evidence="2 3">RHL897</strain>
    </source>
</reference>
<evidence type="ECO:0000259" key="1">
    <source>
        <dbReference type="Pfam" id="PF01370"/>
    </source>
</evidence>
<gene>
    <name evidence="2" type="ORF">WKR92_03660</name>
</gene>
<organism evidence="2 3">
    <name type="scientific">Albibacterium profundi</name>
    <dbReference type="NCBI Taxonomy" id="3134906"/>
    <lineage>
        <taxon>Bacteria</taxon>
        <taxon>Pseudomonadati</taxon>
        <taxon>Bacteroidota</taxon>
        <taxon>Sphingobacteriia</taxon>
        <taxon>Sphingobacteriales</taxon>
        <taxon>Sphingobacteriaceae</taxon>
        <taxon>Albibacterium</taxon>
    </lineage>
</organism>
<evidence type="ECO:0000313" key="2">
    <source>
        <dbReference type="EMBL" id="MFB5944920.1"/>
    </source>
</evidence>
<dbReference type="InterPro" id="IPR001509">
    <property type="entry name" value="Epimerase_deHydtase"/>
</dbReference>
<dbReference type="Proteomes" id="UP001580928">
    <property type="component" value="Unassembled WGS sequence"/>
</dbReference>
<dbReference type="EMBL" id="JBBVGT010000002">
    <property type="protein sequence ID" value="MFB5944920.1"/>
    <property type="molecule type" value="Genomic_DNA"/>
</dbReference>
<dbReference type="Gene3D" id="3.40.50.720">
    <property type="entry name" value="NAD(P)-binding Rossmann-like Domain"/>
    <property type="match status" value="1"/>
</dbReference>
<keyword evidence="3" id="KW-1185">Reference proteome</keyword>
<dbReference type="PANTHER" id="PTHR43245:SF13">
    <property type="entry name" value="UDP-D-APIOSE_UDP-D-XYLOSE SYNTHASE 2"/>
    <property type="match status" value="1"/>
</dbReference>
<name>A0ABV5CBK7_9SPHI</name>
<comment type="caution">
    <text evidence="2">The sequence shown here is derived from an EMBL/GenBank/DDBJ whole genome shotgun (WGS) entry which is preliminary data.</text>
</comment>
<dbReference type="InterPro" id="IPR050177">
    <property type="entry name" value="Lipid_A_modif_metabolic_enz"/>
</dbReference>
<dbReference type="RefSeq" id="WP_375556479.1">
    <property type="nucleotide sequence ID" value="NZ_JBBVGT010000002.1"/>
</dbReference>
<feature type="domain" description="NAD-dependent epimerase/dehydratase" evidence="1">
    <location>
        <begin position="6"/>
        <end position="212"/>
    </location>
</feature>
<dbReference type="InterPro" id="IPR036291">
    <property type="entry name" value="NAD(P)-bd_dom_sf"/>
</dbReference>
<sequence>MAIHTILGANGTIANALLPILKENNHSIRLASRNPKTIIGVENIKADVLNYNEVLSAANGSDIVYLLVGIQYNAKIWARDWPQIIANVINACKTTGAKLVFFDNAYMYGKVEGNITEETPYNPSSKKGAVRAKVAKTIHEEVTRNNFQAIIARAADFYGPEVTEKSAPGLLVFMNLKKKKKAQWMINPHVPRTFNYVPDAAKALYLLATTDEAYGQVWHLPTAPKALSGNEFVREAAKHIGTTDKMFVLPKWLLKTLGLFNPFINEMNELNYQDEYPFEFDSSKFNKAFHFKPTSYEEGIKKTAQWFKENSA</sequence>
<evidence type="ECO:0000313" key="3">
    <source>
        <dbReference type="Proteomes" id="UP001580928"/>
    </source>
</evidence>
<protein>
    <submittedName>
        <fullName evidence="2">NAD-dependent epimerase/dehydratase family protein</fullName>
    </submittedName>
</protein>
<dbReference type="PANTHER" id="PTHR43245">
    <property type="entry name" value="BIFUNCTIONAL POLYMYXIN RESISTANCE PROTEIN ARNA"/>
    <property type="match status" value="1"/>
</dbReference>
<dbReference type="SUPFAM" id="SSF51735">
    <property type="entry name" value="NAD(P)-binding Rossmann-fold domains"/>
    <property type="match status" value="1"/>
</dbReference>
<dbReference type="Pfam" id="PF01370">
    <property type="entry name" value="Epimerase"/>
    <property type="match status" value="1"/>
</dbReference>
<accession>A0ABV5CBK7</accession>
<proteinExistence type="predicted"/>